<reference evidence="3" key="1">
    <citation type="submission" date="2017-02" db="UniProtKB">
        <authorList>
            <consortium name="WormBaseParasite"/>
        </authorList>
    </citation>
    <scope>IDENTIFICATION</scope>
</reference>
<sequence length="410" mass="46337">MLDNHRYGSSTDAHGRNVLSSPLYIPSAFNTPRLNDAVGDFGEIREKLVQANLLAERANALLKERRSNVRYHVSLQVPIHCLNQAKREHRQLQCEPVIELHRGGVRERSLSLARMQYNLRELESNQGENEDSGVSLSGSSNLTNEVKLLGAALIRSFFKVSGRINVELSTTIRLEDSRSERSSESAGVVDLLDRELCDFGGNVLEVRVAIHEAIGVPHSFGGMILCHYQMLGLEEPIVVLPKRESFSGQTPPDPTTREYERTERCVFDHRRVFHLPLNRQTLNSLADYALSIEVHGSLQEPKSSTIIRRITTNRGPLHLNTNRQVADQQHQRTNSPPQIRTMKLRRYKSDLADKRKPTLQGSHTLAIGASPTSGLPNEVATRLAEDWLRVQRRLDFWVAIEELMEDLEAL</sequence>
<name>A0A0R3X6S9_HYDTA</name>
<protein>
    <submittedName>
        <fullName evidence="3">DUF3694 domain-containing protein</fullName>
    </submittedName>
</protein>
<evidence type="ECO:0000313" key="2">
    <source>
        <dbReference type="Proteomes" id="UP000274429"/>
    </source>
</evidence>
<proteinExistence type="predicted"/>
<reference evidence="1 2" key="2">
    <citation type="submission" date="2018-11" db="EMBL/GenBank/DDBJ databases">
        <authorList>
            <consortium name="Pathogen Informatics"/>
        </authorList>
    </citation>
    <scope>NUCLEOTIDE SEQUENCE [LARGE SCALE GENOMIC DNA]</scope>
</reference>
<dbReference type="STRING" id="6205.A0A0R3X6S9"/>
<dbReference type="WBParaSite" id="TTAC_0000923001-mRNA-1">
    <property type="protein sequence ID" value="TTAC_0000923001-mRNA-1"/>
    <property type="gene ID" value="TTAC_0000923001"/>
</dbReference>
<accession>A0A0R3X6S9</accession>
<evidence type="ECO:0000313" key="3">
    <source>
        <dbReference type="WBParaSite" id="TTAC_0000923001-mRNA-1"/>
    </source>
</evidence>
<dbReference type="Proteomes" id="UP000274429">
    <property type="component" value="Unassembled WGS sequence"/>
</dbReference>
<keyword evidence="2" id="KW-1185">Reference proteome</keyword>
<gene>
    <name evidence="1" type="ORF">TTAC_LOCUS9215</name>
</gene>
<organism evidence="3">
    <name type="scientific">Hydatigena taeniaeformis</name>
    <name type="common">Feline tapeworm</name>
    <name type="synonym">Taenia taeniaeformis</name>
    <dbReference type="NCBI Taxonomy" id="6205"/>
    <lineage>
        <taxon>Eukaryota</taxon>
        <taxon>Metazoa</taxon>
        <taxon>Spiralia</taxon>
        <taxon>Lophotrochozoa</taxon>
        <taxon>Platyhelminthes</taxon>
        <taxon>Cestoda</taxon>
        <taxon>Eucestoda</taxon>
        <taxon>Cyclophyllidea</taxon>
        <taxon>Taeniidae</taxon>
        <taxon>Hydatigera</taxon>
    </lineage>
</organism>
<dbReference type="EMBL" id="UYWX01020718">
    <property type="protein sequence ID" value="VDM33968.1"/>
    <property type="molecule type" value="Genomic_DNA"/>
</dbReference>
<dbReference type="OrthoDB" id="3176171at2759"/>
<evidence type="ECO:0000313" key="1">
    <source>
        <dbReference type="EMBL" id="VDM33968.1"/>
    </source>
</evidence>
<dbReference type="AlphaFoldDB" id="A0A0R3X6S9"/>